<evidence type="ECO:0000256" key="9">
    <source>
        <dbReference type="ARBA" id="ARBA00022840"/>
    </source>
</evidence>
<reference evidence="13 14" key="1">
    <citation type="journal article" date="2015" name="Genome Announc.">
        <title>Complete Genome Sequence of Spiroplasma turonicum Strain Tab4cT, a Parasite of a Horse Fly, Haematopota sp. (Diptera: Tabanidae).</title>
        <authorList>
            <person name="Davis R.E."/>
            <person name="Shao J."/>
            <person name="Zhao Y."/>
            <person name="Gasparich G.E."/>
            <person name="Gaynor B.J."/>
            <person name="Donofrio N."/>
        </authorList>
    </citation>
    <scope>NUCLEOTIDE SEQUENCE [LARGE SCALE GENOMIC DNA]</scope>
    <source>
        <strain evidence="13 14">Tab4c</strain>
    </source>
</reference>
<keyword evidence="4" id="KW-0963">Cytoplasm</keyword>
<dbReference type="PROSITE" id="PS51163">
    <property type="entry name" value="YRDC"/>
    <property type="match status" value="1"/>
</dbReference>
<evidence type="ECO:0000259" key="12">
    <source>
        <dbReference type="PROSITE" id="PS51163"/>
    </source>
</evidence>
<dbReference type="OrthoDB" id="398568at2"/>
<dbReference type="AlphaFoldDB" id="A0A0K1P7J1"/>
<dbReference type="GO" id="GO:0003725">
    <property type="term" value="F:double-stranded RNA binding"/>
    <property type="evidence" value="ECO:0007669"/>
    <property type="project" value="InterPro"/>
</dbReference>
<dbReference type="GO" id="GO:0008033">
    <property type="term" value="P:tRNA processing"/>
    <property type="evidence" value="ECO:0007669"/>
    <property type="project" value="UniProtKB-KW"/>
</dbReference>
<protein>
    <recommendedName>
        <fullName evidence="10">L-threonylcarbamoyladenylate synthase</fullName>
        <ecNumber evidence="3">2.7.7.87</ecNumber>
    </recommendedName>
    <alternativeName>
        <fullName evidence="10">L-threonylcarbamoyladenylate synthase</fullName>
    </alternativeName>
</protein>
<feature type="domain" description="YrdC-like" evidence="12">
    <location>
        <begin position="10"/>
        <end position="178"/>
    </location>
</feature>
<name>A0A0K1P7J1_9MOLU</name>
<comment type="subcellular location">
    <subcellularLocation>
        <location evidence="1">Cytoplasm</location>
    </subcellularLocation>
</comment>
<dbReference type="InterPro" id="IPR050156">
    <property type="entry name" value="TC-AMP_synthase_SUA5"/>
</dbReference>
<keyword evidence="5" id="KW-0808">Transferase</keyword>
<evidence type="ECO:0000256" key="3">
    <source>
        <dbReference type="ARBA" id="ARBA00012584"/>
    </source>
</evidence>
<dbReference type="Gene3D" id="3.90.870.10">
    <property type="entry name" value="DHBP synthase"/>
    <property type="match status" value="1"/>
</dbReference>
<comment type="catalytic activity">
    <reaction evidence="11">
        <text>L-threonine + hydrogencarbonate + ATP = L-threonylcarbamoyladenylate + diphosphate + H2O</text>
        <dbReference type="Rhea" id="RHEA:36407"/>
        <dbReference type="ChEBI" id="CHEBI:15377"/>
        <dbReference type="ChEBI" id="CHEBI:17544"/>
        <dbReference type="ChEBI" id="CHEBI:30616"/>
        <dbReference type="ChEBI" id="CHEBI:33019"/>
        <dbReference type="ChEBI" id="CHEBI:57926"/>
        <dbReference type="ChEBI" id="CHEBI:73682"/>
        <dbReference type="EC" id="2.7.7.87"/>
    </reaction>
</comment>
<keyword evidence="7" id="KW-0548">Nucleotidyltransferase</keyword>
<proteinExistence type="inferred from homology"/>
<evidence type="ECO:0000256" key="4">
    <source>
        <dbReference type="ARBA" id="ARBA00022490"/>
    </source>
</evidence>
<evidence type="ECO:0000256" key="11">
    <source>
        <dbReference type="ARBA" id="ARBA00048366"/>
    </source>
</evidence>
<keyword evidence="8" id="KW-0547">Nucleotide-binding</keyword>
<evidence type="ECO:0000256" key="5">
    <source>
        <dbReference type="ARBA" id="ARBA00022679"/>
    </source>
</evidence>
<evidence type="ECO:0000313" key="14">
    <source>
        <dbReference type="Proteomes" id="UP000067243"/>
    </source>
</evidence>
<dbReference type="GO" id="GO:0000049">
    <property type="term" value="F:tRNA binding"/>
    <property type="evidence" value="ECO:0007669"/>
    <property type="project" value="TreeGrafter"/>
</dbReference>
<keyword evidence="6" id="KW-0819">tRNA processing</keyword>
<comment type="similarity">
    <text evidence="2">Belongs to the SUA5 family.</text>
</comment>
<organism evidence="13 14">
    <name type="scientific">Spiroplasma turonicum</name>
    <dbReference type="NCBI Taxonomy" id="216946"/>
    <lineage>
        <taxon>Bacteria</taxon>
        <taxon>Bacillati</taxon>
        <taxon>Mycoplasmatota</taxon>
        <taxon>Mollicutes</taxon>
        <taxon>Entomoplasmatales</taxon>
        <taxon>Spiroplasmataceae</taxon>
        <taxon>Spiroplasma</taxon>
    </lineage>
</organism>
<evidence type="ECO:0000256" key="2">
    <source>
        <dbReference type="ARBA" id="ARBA00007663"/>
    </source>
</evidence>
<dbReference type="EMBL" id="CP012328">
    <property type="protein sequence ID" value="AKU80154.1"/>
    <property type="molecule type" value="Genomic_DNA"/>
</dbReference>
<accession>A0A0K1P7J1</accession>
<dbReference type="GO" id="GO:0005524">
    <property type="term" value="F:ATP binding"/>
    <property type="evidence" value="ECO:0007669"/>
    <property type="project" value="UniProtKB-KW"/>
</dbReference>
<dbReference type="SUPFAM" id="SSF55821">
    <property type="entry name" value="YrdC/RibB"/>
    <property type="match status" value="1"/>
</dbReference>
<dbReference type="Proteomes" id="UP000067243">
    <property type="component" value="Chromosome"/>
</dbReference>
<sequence>MKIENSVLNKKAVKEAVGNLLNNSIVILPTDTIYGLSSVVSLENARKINNIKKSNIDKKLIILISKLRHLTYMDIKIDKKIKNILMNSKEPTTILLKNKNNEVFGIRKPKRKDILKVINKTGPLFSTSVNYSGDIFKSTKKDLSDFAKENQIKCFFWVGTLNNKASKLLDSDLNIIRN</sequence>
<keyword evidence="9" id="KW-0067">ATP-binding</keyword>
<dbReference type="GO" id="GO:0005737">
    <property type="term" value="C:cytoplasm"/>
    <property type="evidence" value="ECO:0007669"/>
    <property type="project" value="UniProtKB-SubCell"/>
</dbReference>
<dbReference type="PATRIC" id="fig|216946.3.peg.938"/>
<dbReference type="GO" id="GO:0006450">
    <property type="term" value="P:regulation of translational fidelity"/>
    <property type="evidence" value="ECO:0007669"/>
    <property type="project" value="TreeGrafter"/>
</dbReference>
<dbReference type="Pfam" id="PF01300">
    <property type="entry name" value="Sua5_yciO_yrdC"/>
    <property type="match status" value="1"/>
</dbReference>
<dbReference type="STRING" id="216946.STURO_v1c09030"/>
<dbReference type="PANTHER" id="PTHR17490">
    <property type="entry name" value="SUA5"/>
    <property type="match status" value="1"/>
</dbReference>
<evidence type="ECO:0000256" key="8">
    <source>
        <dbReference type="ARBA" id="ARBA00022741"/>
    </source>
</evidence>
<dbReference type="KEGG" id="stur:STURON_00908"/>
<dbReference type="RefSeq" id="WP_075048719.1">
    <property type="nucleotide sequence ID" value="NZ_CP012328.1"/>
</dbReference>
<evidence type="ECO:0000256" key="6">
    <source>
        <dbReference type="ARBA" id="ARBA00022694"/>
    </source>
</evidence>
<gene>
    <name evidence="13" type="primary">sua5</name>
    <name evidence="13" type="ORF">STURON_00908</name>
</gene>
<dbReference type="EC" id="2.7.7.87" evidence="3"/>
<evidence type="ECO:0000313" key="13">
    <source>
        <dbReference type="EMBL" id="AKU80154.1"/>
    </source>
</evidence>
<evidence type="ECO:0000256" key="7">
    <source>
        <dbReference type="ARBA" id="ARBA00022695"/>
    </source>
</evidence>
<dbReference type="PANTHER" id="PTHR17490:SF16">
    <property type="entry name" value="THREONYLCARBAMOYL-AMP SYNTHASE"/>
    <property type="match status" value="1"/>
</dbReference>
<evidence type="ECO:0000256" key="10">
    <source>
        <dbReference type="ARBA" id="ARBA00029774"/>
    </source>
</evidence>
<keyword evidence="14" id="KW-1185">Reference proteome</keyword>
<evidence type="ECO:0000256" key="1">
    <source>
        <dbReference type="ARBA" id="ARBA00004496"/>
    </source>
</evidence>
<dbReference type="GO" id="GO:0061710">
    <property type="term" value="F:L-threonylcarbamoyladenylate synthase"/>
    <property type="evidence" value="ECO:0007669"/>
    <property type="project" value="UniProtKB-EC"/>
</dbReference>
<dbReference type="InterPro" id="IPR017945">
    <property type="entry name" value="DHBP_synth_RibB-like_a/b_dom"/>
</dbReference>
<dbReference type="InterPro" id="IPR006070">
    <property type="entry name" value="Sua5-like_dom"/>
</dbReference>